<gene>
    <name evidence="1" type="ORF">ACFSOX_10565</name>
</gene>
<comment type="caution">
    <text evidence="1">The sequence shown here is derived from an EMBL/GenBank/DDBJ whole genome shotgun (WGS) entry which is preliminary data.</text>
</comment>
<dbReference type="RefSeq" id="WP_378477772.1">
    <property type="nucleotide sequence ID" value="NZ_JBHUIW010000010.1"/>
</dbReference>
<evidence type="ECO:0000313" key="1">
    <source>
        <dbReference type="EMBL" id="MFD2182596.1"/>
    </source>
</evidence>
<sequence length="44" mass="4966">MIDPKQSEEPEEVEDPFVMFTEWASEADEAAYSCLSDTNAAEPR</sequence>
<keyword evidence="2" id="KW-1185">Reference proteome</keyword>
<evidence type="ECO:0000313" key="2">
    <source>
        <dbReference type="Proteomes" id="UP001597314"/>
    </source>
</evidence>
<dbReference type="EMBL" id="JBHUIW010000010">
    <property type="protein sequence ID" value="MFD2182596.1"/>
    <property type="molecule type" value="Genomic_DNA"/>
</dbReference>
<organism evidence="1 2">
    <name type="scientific">Rhodoplanes azumiensis</name>
    <dbReference type="NCBI Taxonomy" id="1897628"/>
    <lineage>
        <taxon>Bacteria</taxon>
        <taxon>Pseudomonadati</taxon>
        <taxon>Pseudomonadota</taxon>
        <taxon>Alphaproteobacteria</taxon>
        <taxon>Hyphomicrobiales</taxon>
        <taxon>Nitrobacteraceae</taxon>
        <taxon>Rhodoplanes</taxon>
    </lineage>
</organism>
<reference evidence="2" key="1">
    <citation type="journal article" date="2019" name="Int. J. Syst. Evol. Microbiol.">
        <title>The Global Catalogue of Microorganisms (GCM) 10K type strain sequencing project: providing services to taxonomists for standard genome sequencing and annotation.</title>
        <authorList>
            <consortium name="The Broad Institute Genomics Platform"/>
            <consortium name="The Broad Institute Genome Sequencing Center for Infectious Disease"/>
            <person name="Wu L."/>
            <person name="Ma J."/>
        </authorList>
    </citation>
    <scope>NUCLEOTIDE SEQUENCE [LARGE SCALE GENOMIC DNA]</scope>
    <source>
        <strain evidence="2">CGMCC 1.6774</strain>
    </source>
</reference>
<proteinExistence type="predicted"/>
<name>A0ABW5AIV2_9BRAD</name>
<dbReference type="Proteomes" id="UP001597314">
    <property type="component" value="Unassembled WGS sequence"/>
</dbReference>
<protein>
    <submittedName>
        <fullName evidence="1">Uncharacterized protein</fullName>
    </submittedName>
</protein>
<accession>A0ABW5AIV2</accession>